<dbReference type="SUPFAM" id="SSF55174">
    <property type="entry name" value="Alpha-L RNA-binding motif"/>
    <property type="match status" value="1"/>
</dbReference>
<dbReference type="InterPro" id="IPR001912">
    <property type="entry name" value="Ribosomal_uS4_N"/>
</dbReference>
<dbReference type="GO" id="GO:0042274">
    <property type="term" value="P:ribosomal small subunit biogenesis"/>
    <property type="evidence" value="ECO:0007669"/>
    <property type="project" value="TreeGrafter"/>
</dbReference>
<dbReference type="FunFam" id="3.10.290.10:FF:000001">
    <property type="entry name" value="30S ribosomal protein S4"/>
    <property type="match status" value="1"/>
</dbReference>
<dbReference type="InterPro" id="IPR002942">
    <property type="entry name" value="S4_RNA-bd"/>
</dbReference>
<keyword evidence="5 7" id="KW-0687">Ribonucleoprotein</keyword>
<feature type="domain" description="Small ribosomal subunit protein uS4 N-terminal" evidence="10">
    <location>
        <begin position="3"/>
        <end position="99"/>
    </location>
</feature>
<comment type="function">
    <text evidence="7">With S5 and S12 plays an important role in translational accuracy.</text>
</comment>
<evidence type="ECO:0000256" key="6">
    <source>
        <dbReference type="ARBA" id="ARBA00035254"/>
    </source>
</evidence>
<evidence type="ECO:0000256" key="8">
    <source>
        <dbReference type="RuleBase" id="RU003699"/>
    </source>
</evidence>
<dbReference type="Gene3D" id="1.10.1050.10">
    <property type="entry name" value="Ribosomal Protein S4 Delta 41, Chain A, domain 1"/>
    <property type="match status" value="1"/>
</dbReference>
<evidence type="ECO:0000256" key="7">
    <source>
        <dbReference type="HAMAP-Rule" id="MF_01306"/>
    </source>
</evidence>
<dbReference type="Pfam" id="PF01479">
    <property type="entry name" value="S4"/>
    <property type="match status" value="1"/>
</dbReference>
<dbReference type="GO" id="GO:0015935">
    <property type="term" value="C:small ribosomal subunit"/>
    <property type="evidence" value="ECO:0007669"/>
    <property type="project" value="InterPro"/>
</dbReference>
<gene>
    <name evidence="7 11" type="primary">rpsD</name>
</gene>
<dbReference type="PANTHER" id="PTHR11831">
    <property type="entry name" value="30S 40S RIBOSOMAL PROTEIN"/>
    <property type="match status" value="1"/>
</dbReference>
<dbReference type="Pfam" id="PF00163">
    <property type="entry name" value="Ribosomal_S4"/>
    <property type="match status" value="1"/>
</dbReference>
<dbReference type="AlphaFoldDB" id="A0A0H4TCS3"/>
<comment type="subunit">
    <text evidence="7">Part of the 30S ribosomal subunit. Contacts protein S5. The interaction surface between S4 and S5 is involved in control of translational fidelity.</text>
</comment>
<protein>
    <recommendedName>
        <fullName evidence="6 7">Small ribosomal subunit protein uS4</fullName>
    </recommendedName>
</protein>
<reference evidence="11" key="1">
    <citation type="journal article" date="2015" name="ISME J.">
        <title>Aquifer environment selects for microbial species cohorts in sediment and groundwater.</title>
        <authorList>
            <person name="Hug L.A."/>
            <person name="Thomas B.C."/>
            <person name="Brown C.T."/>
            <person name="Frischkorn K.R."/>
            <person name="Williams K.H."/>
            <person name="Tringe S.G."/>
            <person name="Banfield J.F."/>
        </authorList>
    </citation>
    <scope>NUCLEOTIDE SEQUENCE</scope>
</reference>
<evidence type="ECO:0000256" key="3">
    <source>
        <dbReference type="ARBA" id="ARBA00022884"/>
    </source>
</evidence>
<dbReference type="HAMAP" id="MF_01306_B">
    <property type="entry name" value="Ribosomal_uS4_B"/>
    <property type="match status" value="1"/>
</dbReference>
<evidence type="ECO:0000259" key="9">
    <source>
        <dbReference type="SMART" id="SM00363"/>
    </source>
</evidence>
<dbReference type="FunFam" id="1.10.1050.10:FF:000001">
    <property type="entry name" value="30S ribosomal protein S4"/>
    <property type="match status" value="1"/>
</dbReference>
<comment type="function">
    <text evidence="7">One of the primary rRNA binding proteins, it binds directly to 16S rRNA where it nucleates assembly of the body of the 30S subunit.</text>
</comment>
<keyword evidence="2 7" id="KW-0699">rRNA-binding</keyword>
<organism evidence="11">
    <name type="scientific">uncultured Nitrospirae bacterium Rifle_16ft_4_minimus_4901</name>
    <dbReference type="NCBI Taxonomy" id="1665132"/>
    <lineage>
        <taxon>Bacteria</taxon>
        <taxon>Pseudomonadati</taxon>
        <taxon>Nitrospirota</taxon>
        <taxon>environmental samples</taxon>
    </lineage>
</organism>
<keyword evidence="3 7" id="KW-0694">RNA-binding</keyword>
<dbReference type="GO" id="GO:0019843">
    <property type="term" value="F:rRNA binding"/>
    <property type="evidence" value="ECO:0007669"/>
    <property type="project" value="UniProtKB-UniRule"/>
</dbReference>
<dbReference type="SMART" id="SM01390">
    <property type="entry name" value="Ribosomal_S4"/>
    <property type="match status" value="1"/>
</dbReference>
<dbReference type="NCBIfam" id="TIGR01017">
    <property type="entry name" value="rpsD_bact"/>
    <property type="match status" value="1"/>
</dbReference>
<dbReference type="InterPro" id="IPR022801">
    <property type="entry name" value="Ribosomal_uS4"/>
</dbReference>
<evidence type="ECO:0000259" key="10">
    <source>
        <dbReference type="SMART" id="SM01390"/>
    </source>
</evidence>
<dbReference type="SMART" id="SM00363">
    <property type="entry name" value="S4"/>
    <property type="match status" value="1"/>
</dbReference>
<evidence type="ECO:0000313" key="11">
    <source>
        <dbReference type="EMBL" id="AKQ04322.1"/>
    </source>
</evidence>
<dbReference type="PROSITE" id="PS50889">
    <property type="entry name" value="S4"/>
    <property type="match status" value="1"/>
</dbReference>
<evidence type="ECO:0000256" key="5">
    <source>
        <dbReference type="ARBA" id="ARBA00023274"/>
    </source>
</evidence>
<dbReference type="GO" id="GO:0006412">
    <property type="term" value="P:translation"/>
    <property type="evidence" value="ECO:0007669"/>
    <property type="project" value="UniProtKB-UniRule"/>
</dbReference>
<feature type="domain" description="RNA-binding S4" evidence="9">
    <location>
        <begin position="100"/>
        <end position="160"/>
    </location>
</feature>
<keyword evidence="4 7" id="KW-0689">Ribosomal protein</keyword>
<evidence type="ECO:0000256" key="1">
    <source>
        <dbReference type="ARBA" id="ARBA00007465"/>
    </source>
</evidence>
<dbReference type="EMBL" id="KT007035">
    <property type="protein sequence ID" value="AKQ04322.1"/>
    <property type="molecule type" value="Genomic_DNA"/>
</dbReference>
<accession>A0A0H4TCS3</accession>
<dbReference type="PANTHER" id="PTHR11831:SF4">
    <property type="entry name" value="SMALL RIBOSOMAL SUBUNIT PROTEIN US4M"/>
    <property type="match status" value="1"/>
</dbReference>
<evidence type="ECO:0000256" key="2">
    <source>
        <dbReference type="ARBA" id="ARBA00022730"/>
    </source>
</evidence>
<dbReference type="NCBIfam" id="NF003717">
    <property type="entry name" value="PRK05327.1"/>
    <property type="match status" value="1"/>
</dbReference>
<dbReference type="CDD" id="cd00165">
    <property type="entry name" value="S4"/>
    <property type="match status" value="1"/>
</dbReference>
<dbReference type="InterPro" id="IPR036986">
    <property type="entry name" value="S4_RNA-bd_sf"/>
</dbReference>
<dbReference type="InterPro" id="IPR018079">
    <property type="entry name" value="Ribosomal_uS4_CS"/>
</dbReference>
<proteinExistence type="inferred from homology"/>
<sequence>MARYIGPVCRICRRAGMKLILKGNRCLTEKCAFERRGYPPGLHGQPSRSPKPTEYSVQLREKQKVKQIYGLLERQFRGYFRKASKKKGITGEILLQMLERRLDNVVYKAGFARSGREARQMVRHGHFTVNGKRVNLPSYLIKEGQTIEVLDRCREIPMIKEAMENIENKIIPSWIEVEKDNFRAKVVGLPTREEISLPISEQLIVELYSK</sequence>
<comment type="similarity">
    <text evidence="1 7 8">Belongs to the universal ribosomal protein uS4 family.</text>
</comment>
<dbReference type="InterPro" id="IPR005709">
    <property type="entry name" value="Ribosomal_uS4_bac-type"/>
</dbReference>
<dbReference type="PROSITE" id="PS00632">
    <property type="entry name" value="RIBOSOMAL_S4"/>
    <property type="match status" value="1"/>
</dbReference>
<dbReference type="Gene3D" id="3.10.290.10">
    <property type="entry name" value="RNA-binding S4 domain"/>
    <property type="match status" value="1"/>
</dbReference>
<evidence type="ECO:0000256" key="4">
    <source>
        <dbReference type="ARBA" id="ARBA00022980"/>
    </source>
</evidence>
<name>A0A0H4TCS3_9BACT</name>
<dbReference type="GO" id="GO:0003735">
    <property type="term" value="F:structural constituent of ribosome"/>
    <property type="evidence" value="ECO:0007669"/>
    <property type="project" value="InterPro"/>
</dbReference>